<dbReference type="InterPro" id="IPR013414">
    <property type="entry name" value="Cas7/Cst2/DevR_sub_I-B/Tneap"/>
</dbReference>
<evidence type="ECO:0000256" key="2">
    <source>
        <dbReference type="ARBA" id="ARBA00025626"/>
    </source>
</evidence>
<evidence type="ECO:0000313" key="3">
    <source>
        <dbReference type="EMBL" id="WYF44644.1"/>
    </source>
</evidence>
<dbReference type="RefSeq" id="WP_339095827.1">
    <property type="nucleotide sequence ID" value="NZ_CP149782.1"/>
</dbReference>
<dbReference type="InterPro" id="IPR010154">
    <property type="entry name" value="CRISPR-assoc_Cas7/Cst2/DevR"/>
</dbReference>
<dbReference type="NCBIfam" id="TIGR01875">
    <property type="entry name" value="cas_MJ0381"/>
    <property type="match status" value="1"/>
</dbReference>
<evidence type="ECO:0000256" key="1">
    <source>
        <dbReference type="ARBA" id="ARBA00023118"/>
    </source>
</evidence>
<dbReference type="NCBIfam" id="TIGR02585">
    <property type="entry name" value="cas_Cst2_DevR"/>
    <property type="match status" value="2"/>
</dbReference>
<comment type="function">
    <text evidence="2">CRISPR (clustered regularly interspaced short palindromic repeat) is an adaptive immune system that provides protection against mobile genetic elements (viruses, transposable elements and conjugative plasmids). CRISPR clusters contain spacers, sequences complementary to antecedent mobile elements, and target invading nucleic acids. CRISPR clusters are transcribed and processed into CRISPR RNA (crRNA).</text>
</comment>
<accession>A0AAU6Q2N6</accession>
<dbReference type="EMBL" id="CP149782">
    <property type="protein sequence ID" value="WYF44644.1"/>
    <property type="molecule type" value="Genomic_DNA"/>
</dbReference>
<reference evidence="3" key="1">
    <citation type="submission" date="2024-03" db="EMBL/GenBank/DDBJ databases">
        <title>Deinococcus weizhi sp. nov., isolated from human skin.</title>
        <authorList>
            <person name="Wei Z."/>
            <person name="Tian F."/>
            <person name="Yang C."/>
            <person name="Xin L.T."/>
            <person name="Wen Z.J."/>
            <person name="Lan K.C."/>
            <person name="Yu L."/>
            <person name="Zhe W."/>
            <person name="Dan F.D."/>
            <person name="Jun W."/>
            <person name="Rui Z."/>
            <person name="Yong X.J."/>
            <person name="Ting Y."/>
            <person name="Wei X."/>
            <person name="Xu Z.G."/>
            <person name="Xin Z."/>
            <person name="Dong F.G."/>
            <person name="Ni X.M."/>
            <person name="Zheng M.G."/>
            <person name="Chun Y."/>
            <person name="Qian W.X."/>
        </authorList>
    </citation>
    <scope>NUCLEOTIDE SEQUENCE</scope>
    <source>
        <strain evidence="3">VB142</strain>
    </source>
</reference>
<dbReference type="GO" id="GO:0051607">
    <property type="term" value="P:defense response to virus"/>
    <property type="evidence" value="ECO:0007669"/>
    <property type="project" value="UniProtKB-KW"/>
</dbReference>
<gene>
    <name evidence="3" type="primary">cas7i</name>
    <name evidence="3" type="ORF">WDJ50_00580</name>
</gene>
<name>A0AAU6Q2N6_9DEIO</name>
<keyword evidence="1" id="KW-0051">Antiviral defense</keyword>
<proteinExistence type="predicted"/>
<sequence>MAFLNGFLLIDAPASALNNADTVMNRQKKNDNEVGVKLIKSNGLVYPYVSSQAFRYWLRDTLSQNPEWLAHTAPVFRDAKGAYTDANPIKYWDDDLFGYMRAEGQKTSAKAKREEQAEERAIATEIINTKAVTRTSPFRVGTLVSLAPVSIIEDFGVMSRTGPNMQEGDPVPHSHQFYRAVFKGQLSLDLGRAGLFTYTGKSGNQNLDEVRRKQADDAGLEHLEAQKAYRLSRTERIQRIAPLIRGLGELRGGAKQALHYTDVTPAAVLLVVTKGGNNPLQYVVGAGEQGQPRVNVEALKETVRAWKDTFLSPIYVGWTAGFYDGERDKLRAALEELQAEGVSFVLEHPRTVLGRIADDLSSDASAGWLA</sequence>
<dbReference type="Pfam" id="PF01905">
    <property type="entry name" value="DevR"/>
    <property type="match status" value="1"/>
</dbReference>
<organism evidence="3">
    <name type="scientific">Deinococcus sp. VB142</name>
    <dbReference type="NCBI Taxonomy" id="3112952"/>
    <lineage>
        <taxon>Bacteria</taxon>
        <taxon>Thermotogati</taxon>
        <taxon>Deinococcota</taxon>
        <taxon>Deinococci</taxon>
        <taxon>Deinococcales</taxon>
        <taxon>Deinococcaceae</taxon>
        <taxon>Deinococcus</taxon>
    </lineage>
</organism>
<protein>
    <submittedName>
        <fullName evidence="3">Type I-B CRISPR-associated protein Cas7/Cst2/DevR</fullName>
    </submittedName>
</protein>
<dbReference type="AlphaFoldDB" id="A0AAU6Q2N6"/>